<keyword evidence="3 5" id="KW-0964">Secreted</keyword>
<keyword evidence="4 5" id="KW-0732">Signal</keyword>
<comment type="subcellular location">
    <subcellularLocation>
        <location evidence="1 5">Secreted</location>
    </subcellularLocation>
</comment>
<gene>
    <name evidence="6" type="ORF">L914_00508</name>
</gene>
<dbReference type="Proteomes" id="UP000054532">
    <property type="component" value="Unassembled WGS sequence"/>
</dbReference>
<feature type="signal peptide" evidence="5">
    <location>
        <begin position="1"/>
        <end position="20"/>
    </location>
</feature>
<dbReference type="InterPro" id="IPR031825">
    <property type="entry name" value="RXLR"/>
</dbReference>
<organism evidence="6">
    <name type="scientific">Phytophthora nicotianae</name>
    <name type="common">Potato buckeye rot agent</name>
    <name type="synonym">Phytophthora parasitica</name>
    <dbReference type="NCBI Taxonomy" id="4792"/>
    <lineage>
        <taxon>Eukaryota</taxon>
        <taxon>Sar</taxon>
        <taxon>Stramenopiles</taxon>
        <taxon>Oomycota</taxon>
        <taxon>Peronosporomycetes</taxon>
        <taxon>Peronosporales</taxon>
        <taxon>Peronosporaceae</taxon>
        <taxon>Phytophthora</taxon>
    </lineage>
</organism>
<evidence type="ECO:0000313" key="6">
    <source>
        <dbReference type="EMBL" id="ETM56555.1"/>
    </source>
</evidence>
<evidence type="ECO:0000256" key="1">
    <source>
        <dbReference type="ARBA" id="ARBA00004613"/>
    </source>
</evidence>
<sequence>MHLYYVVAFVVATLLASVEGSSMETESKEVNPTVQLDRVLKSSLRAEKVMEPNDELEEERGKFSEFFTKLSSKLTRRKKKVDPKVLAKADDLVNSPKVDPKVLAKADDLVNSPKVDPKVLAKADDLVTSPKLDPKVIAKADSKVATNAVKPVPKQLTAVKEMPEEKSSEAVRMINGFVKDKKTLDDVFTSQVNTKWENTLFKADGLPMYVRFSELTAKQRGHDTYGVNLLVTKYGQEKLMQAVNTGLSSGDDLAVATADRLRAGLLNRWWNEKKDPTEVARLLKGGNTVVPSFSKELVKKYRGQYNAAYISSLKP</sequence>
<comment type="domain">
    <text evidence="5">The RxLR-dEER motif acts to carry the protein into the host cell cytoplasm through binding to cell surface phosphatidylinositol-3-phosphate.</text>
</comment>
<comment type="similarity">
    <text evidence="2 5">Belongs to the RxLR effector family.</text>
</comment>
<feature type="chain" id="PRO_5045006550" description="RxLR effector protein" evidence="5">
    <location>
        <begin position="21"/>
        <end position="315"/>
    </location>
</feature>
<name>W2P785_PHYNI</name>
<comment type="function">
    <text evidence="5">Effector that suppresses plant defense responses during pathogen infection.</text>
</comment>
<dbReference type="Pfam" id="PF16810">
    <property type="entry name" value="RXLR"/>
    <property type="match status" value="1"/>
</dbReference>
<proteinExistence type="inferred from homology"/>
<evidence type="ECO:0000256" key="2">
    <source>
        <dbReference type="ARBA" id="ARBA00010400"/>
    </source>
</evidence>
<dbReference type="AlphaFoldDB" id="W2P785"/>
<accession>W2P785</accession>
<evidence type="ECO:0000256" key="4">
    <source>
        <dbReference type="ARBA" id="ARBA00022729"/>
    </source>
</evidence>
<dbReference type="EMBL" id="KI690471">
    <property type="protein sequence ID" value="ETM56555.1"/>
    <property type="molecule type" value="Genomic_DNA"/>
</dbReference>
<evidence type="ECO:0000256" key="3">
    <source>
        <dbReference type="ARBA" id="ARBA00022525"/>
    </source>
</evidence>
<protein>
    <recommendedName>
        <fullName evidence="5">RxLR effector protein</fullName>
    </recommendedName>
</protein>
<evidence type="ECO:0000256" key="5">
    <source>
        <dbReference type="RuleBase" id="RU367124"/>
    </source>
</evidence>
<dbReference type="VEuPathDB" id="FungiDB:PPTG_00444"/>
<reference evidence="6" key="1">
    <citation type="submission" date="2013-11" db="EMBL/GenBank/DDBJ databases">
        <title>The Genome Sequence of Phytophthora parasitica IAC_01/95.</title>
        <authorList>
            <consortium name="The Broad Institute Genomics Platform"/>
            <person name="Russ C."/>
            <person name="Tyler B."/>
            <person name="Panabieres F."/>
            <person name="Shan W."/>
            <person name="Tripathy S."/>
            <person name="Grunwald N."/>
            <person name="Machado M."/>
            <person name="Johnson C.S."/>
            <person name="Arredondo F."/>
            <person name="Hong C."/>
            <person name="Coffey M."/>
            <person name="Young S.K."/>
            <person name="Zeng Q."/>
            <person name="Gargeya S."/>
            <person name="Fitzgerald M."/>
            <person name="Abouelleil A."/>
            <person name="Alvarado L."/>
            <person name="Chapman S.B."/>
            <person name="Gainer-Dewar J."/>
            <person name="Goldberg J."/>
            <person name="Griggs A."/>
            <person name="Gujja S."/>
            <person name="Hansen M."/>
            <person name="Howarth C."/>
            <person name="Imamovic A."/>
            <person name="Ireland A."/>
            <person name="Larimer J."/>
            <person name="McCowan C."/>
            <person name="Murphy C."/>
            <person name="Pearson M."/>
            <person name="Poon T.W."/>
            <person name="Priest M."/>
            <person name="Roberts A."/>
            <person name="Saif S."/>
            <person name="Shea T."/>
            <person name="Sykes S."/>
            <person name="Wortman J."/>
            <person name="Nusbaum C."/>
            <person name="Birren B."/>
        </authorList>
    </citation>
    <scope>NUCLEOTIDE SEQUENCE [LARGE SCALE GENOMIC DNA]</scope>
    <source>
        <strain evidence="6">IAC_01/95</strain>
    </source>
</reference>